<reference evidence="2 3" key="1">
    <citation type="submission" date="2019-03" db="EMBL/GenBank/DDBJ databases">
        <title>Deep-cultivation of Planctomycetes and their phenomic and genomic characterization uncovers novel biology.</title>
        <authorList>
            <person name="Wiegand S."/>
            <person name="Jogler M."/>
            <person name="Boedeker C."/>
            <person name="Pinto D."/>
            <person name="Vollmers J."/>
            <person name="Rivas-Marin E."/>
            <person name="Kohn T."/>
            <person name="Peeters S.H."/>
            <person name="Heuer A."/>
            <person name="Rast P."/>
            <person name="Oberbeckmann S."/>
            <person name="Bunk B."/>
            <person name="Jeske O."/>
            <person name="Meyerdierks A."/>
            <person name="Storesund J.E."/>
            <person name="Kallscheuer N."/>
            <person name="Luecker S."/>
            <person name="Lage O.M."/>
            <person name="Pohl T."/>
            <person name="Merkel B.J."/>
            <person name="Hornburger P."/>
            <person name="Mueller R.-W."/>
            <person name="Bruemmer F."/>
            <person name="Labrenz M."/>
            <person name="Spormann A.M."/>
            <person name="Op den Camp H."/>
            <person name="Overmann J."/>
            <person name="Amann R."/>
            <person name="Jetten M.S.M."/>
            <person name="Mascher T."/>
            <person name="Medema M.H."/>
            <person name="Devos D.P."/>
            <person name="Kaster A.-K."/>
            <person name="Ovreas L."/>
            <person name="Rohde M."/>
            <person name="Galperin M.Y."/>
            <person name="Jogler C."/>
        </authorList>
    </citation>
    <scope>NUCLEOTIDE SEQUENCE [LARGE SCALE GENOMIC DNA]</scope>
    <source>
        <strain evidence="2 3">Enr13</strain>
    </source>
</reference>
<dbReference type="EMBL" id="CP037423">
    <property type="protein sequence ID" value="QDV43847.1"/>
    <property type="molecule type" value="Genomic_DNA"/>
</dbReference>
<feature type="chain" id="PRO_5021714114" description="Glycosyl hydrolases family 43" evidence="1">
    <location>
        <begin position="21"/>
        <end position="463"/>
    </location>
</feature>
<dbReference type="Gene3D" id="2.115.10.20">
    <property type="entry name" value="Glycosyl hydrolase domain, family 43"/>
    <property type="match status" value="2"/>
</dbReference>
<proteinExistence type="predicted"/>
<dbReference type="RefSeq" id="WP_145388207.1">
    <property type="nucleotide sequence ID" value="NZ_CP037423.1"/>
</dbReference>
<organism evidence="2 3">
    <name type="scientific">Stieleria neptunia</name>
    <dbReference type="NCBI Taxonomy" id="2527979"/>
    <lineage>
        <taxon>Bacteria</taxon>
        <taxon>Pseudomonadati</taxon>
        <taxon>Planctomycetota</taxon>
        <taxon>Planctomycetia</taxon>
        <taxon>Pirellulales</taxon>
        <taxon>Pirellulaceae</taxon>
        <taxon>Stieleria</taxon>
    </lineage>
</organism>
<dbReference type="SUPFAM" id="SSF75005">
    <property type="entry name" value="Arabinanase/levansucrase/invertase"/>
    <property type="match status" value="1"/>
</dbReference>
<sequence length="463" mass="51733" precursor="true">MHHFCYAMMVSILLANVAIADDVLVPTIQGPWIRIAGNPDLGEYTGPKQQPVDFAVWQAADGTWQAWSCIRRTKCGGNTRLFHRWEGESLTQPDWKPMGIAMESDPSVGEVPGGLQAPHVVREGGQFHMFYGDWNNICHAVSDDGKNFQRVIQPSGKTALFTEGSGTNTRDVVMLKVGDIWHAYYTAYPNDQGAVFVRTTKDFRIWSDSTTVSFGGLTTTGKFSAECPHVVQRNGRFYLFRTQHYGTDGISTVYHSTDPMMFGINQDERYLATRLAVAAPEIVHHNGKDFIVTLTPELDGLQIARLAWLPKPTVGKSLWSFDDKDVRAGWEIESGNLPGPFTNSKRSDFNSLHEYFVGTSELEEGFDDSRMGQIRSPDFEVTEASYYAMISGGVDKTLYLAVIDSASGDEVLRVKNATNSNFLRPQLIQTDQLIGRRVFLRIVDQSTDAWGHFNFGGLYTVVR</sequence>
<protein>
    <recommendedName>
        <fullName evidence="4">Glycosyl hydrolases family 43</fullName>
    </recommendedName>
</protein>
<name>A0A518HSM3_9BACT</name>
<dbReference type="Proteomes" id="UP000319004">
    <property type="component" value="Chromosome"/>
</dbReference>
<keyword evidence="3" id="KW-1185">Reference proteome</keyword>
<dbReference type="AlphaFoldDB" id="A0A518HSM3"/>
<accession>A0A518HSM3</accession>
<evidence type="ECO:0008006" key="4">
    <source>
        <dbReference type="Google" id="ProtNLM"/>
    </source>
</evidence>
<keyword evidence="1" id="KW-0732">Signal</keyword>
<feature type="signal peptide" evidence="1">
    <location>
        <begin position="1"/>
        <end position="20"/>
    </location>
</feature>
<evidence type="ECO:0000313" key="2">
    <source>
        <dbReference type="EMBL" id="QDV43847.1"/>
    </source>
</evidence>
<evidence type="ECO:0000313" key="3">
    <source>
        <dbReference type="Proteomes" id="UP000319004"/>
    </source>
</evidence>
<evidence type="ECO:0000256" key="1">
    <source>
        <dbReference type="SAM" id="SignalP"/>
    </source>
</evidence>
<dbReference type="OrthoDB" id="231859at2"/>
<dbReference type="KEGG" id="snep:Enr13x_37070"/>
<gene>
    <name evidence="2" type="ORF">Enr13x_37070</name>
</gene>
<dbReference type="InterPro" id="IPR023296">
    <property type="entry name" value="Glyco_hydro_beta-prop_sf"/>
</dbReference>